<keyword evidence="2" id="KW-1185">Reference proteome</keyword>
<dbReference type="KEGG" id="sat:SYN_00485"/>
<dbReference type="RefSeq" id="WP_011417925.1">
    <property type="nucleotide sequence ID" value="NC_007759.1"/>
</dbReference>
<evidence type="ECO:0000313" key="1">
    <source>
        <dbReference type="EMBL" id="ABC77904.1"/>
    </source>
</evidence>
<gene>
    <name evidence="1" type="ORF">SYN_00485</name>
</gene>
<dbReference type="AlphaFoldDB" id="Q2LUZ1"/>
<accession>Q2LUZ1</accession>
<reference evidence="1 2" key="1">
    <citation type="journal article" date="2007" name="Proc. Natl. Acad. Sci. U.S.A.">
        <title>The genome of Syntrophus aciditrophicus: life at the thermodynamic limit of microbial growth.</title>
        <authorList>
            <person name="McInerney M.J."/>
            <person name="Rohlin L."/>
            <person name="Mouttaki H."/>
            <person name="Kim U."/>
            <person name="Krupp R.S."/>
            <person name="Rios-Hernandez L."/>
            <person name="Sieber J."/>
            <person name="Struchtemeyer C.G."/>
            <person name="Bhattacharyya A."/>
            <person name="Campbell J.W."/>
            <person name="Gunsalus R.P."/>
        </authorList>
    </citation>
    <scope>NUCLEOTIDE SEQUENCE [LARGE SCALE GENOMIC DNA]</scope>
    <source>
        <strain evidence="1 2">SB</strain>
    </source>
</reference>
<evidence type="ECO:0000313" key="2">
    <source>
        <dbReference type="Proteomes" id="UP000001933"/>
    </source>
</evidence>
<dbReference type="HOGENOM" id="CLU_2959184_0_0_7"/>
<dbReference type="Proteomes" id="UP000001933">
    <property type="component" value="Chromosome"/>
</dbReference>
<sequence length="59" mass="6907">MKRKKSHSLELDFSQPEQSETEKLLGLIRMLENIKAAGGKINEEKLDQDKRKLEVLKRK</sequence>
<dbReference type="STRING" id="56780.SYN_00485"/>
<name>Q2LUZ1_SYNAS</name>
<dbReference type="EMBL" id="CP000252">
    <property type="protein sequence ID" value="ABC77904.1"/>
    <property type="molecule type" value="Genomic_DNA"/>
</dbReference>
<proteinExistence type="predicted"/>
<organism evidence="1 2">
    <name type="scientific">Syntrophus aciditrophicus (strain SB)</name>
    <dbReference type="NCBI Taxonomy" id="56780"/>
    <lineage>
        <taxon>Bacteria</taxon>
        <taxon>Pseudomonadati</taxon>
        <taxon>Thermodesulfobacteriota</taxon>
        <taxon>Syntrophia</taxon>
        <taxon>Syntrophales</taxon>
        <taxon>Syntrophaceae</taxon>
        <taxon>Syntrophus</taxon>
    </lineage>
</organism>
<protein>
    <submittedName>
        <fullName evidence="1">Hypothetical cytosolic protein</fullName>
    </submittedName>
</protein>
<dbReference type="InParanoid" id="Q2LUZ1"/>